<dbReference type="InterPro" id="IPR001647">
    <property type="entry name" value="HTH_TetR"/>
</dbReference>
<reference evidence="4 5" key="1">
    <citation type="submission" date="2020-08" db="EMBL/GenBank/DDBJ databases">
        <title>A Genomic Blueprint of the Chicken Gut Microbiome.</title>
        <authorList>
            <person name="Gilroy R."/>
            <person name="Ravi A."/>
            <person name="Getino M."/>
            <person name="Pursley I."/>
            <person name="Horton D.L."/>
            <person name="Alikhan N.-F."/>
            <person name="Baker D."/>
            <person name="Gharbi K."/>
            <person name="Hall N."/>
            <person name="Watson M."/>
            <person name="Adriaenssens E.M."/>
            <person name="Foster-Nyarko E."/>
            <person name="Jarju S."/>
            <person name="Secka A."/>
            <person name="Antonio M."/>
            <person name="Oren A."/>
            <person name="Chaudhuri R."/>
            <person name="La Ragione R.M."/>
            <person name="Hildebrand F."/>
            <person name="Pallen M.J."/>
        </authorList>
    </citation>
    <scope>NUCLEOTIDE SEQUENCE [LARGE SCALE GENOMIC DNA]</scope>
    <source>
        <strain evidence="4 5">Sa1BUA13</strain>
    </source>
</reference>
<evidence type="ECO:0000313" key="4">
    <source>
        <dbReference type="EMBL" id="MBD8014532.1"/>
    </source>
</evidence>
<dbReference type="InterPro" id="IPR009057">
    <property type="entry name" value="Homeodomain-like_sf"/>
</dbReference>
<organism evidence="4 5">
    <name type="scientific">Planococcus wigleyi</name>
    <dbReference type="NCBI Taxonomy" id="2762216"/>
    <lineage>
        <taxon>Bacteria</taxon>
        <taxon>Bacillati</taxon>
        <taxon>Bacillota</taxon>
        <taxon>Bacilli</taxon>
        <taxon>Bacillales</taxon>
        <taxon>Caryophanaceae</taxon>
        <taxon>Planococcus</taxon>
    </lineage>
</organism>
<dbReference type="SUPFAM" id="SSF46689">
    <property type="entry name" value="Homeodomain-like"/>
    <property type="match status" value="1"/>
</dbReference>
<evidence type="ECO:0000259" key="3">
    <source>
        <dbReference type="PROSITE" id="PS50977"/>
    </source>
</evidence>
<accession>A0ABR8WC09</accession>
<dbReference type="RefSeq" id="WP_191714756.1">
    <property type="nucleotide sequence ID" value="NZ_JACSPU010000002.1"/>
</dbReference>
<feature type="domain" description="HTH tetR-type" evidence="3">
    <location>
        <begin position="11"/>
        <end position="71"/>
    </location>
</feature>
<comment type="caution">
    <text evidence="4">The sequence shown here is derived from an EMBL/GenBank/DDBJ whole genome shotgun (WGS) entry which is preliminary data.</text>
</comment>
<keyword evidence="5" id="KW-1185">Reference proteome</keyword>
<keyword evidence="1 2" id="KW-0238">DNA-binding</keyword>
<evidence type="ECO:0000256" key="2">
    <source>
        <dbReference type="PROSITE-ProRule" id="PRU00335"/>
    </source>
</evidence>
<protein>
    <submittedName>
        <fullName evidence="4">TetR/AcrR family transcriptional regulator</fullName>
    </submittedName>
</protein>
<dbReference type="Gene3D" id="1.10.357.10">
    <property type="entry name" value="Tetracycline Repressor, domain 2"/>
    <property type="match status" value="1"/>
</dbReference>
<dbReference type="PANTHER" id="PTHR43479">
    <property type="entry name" value="ACREF/ENVCD OPERON REPRESSOR-RELATED"/>
    <property type="match status" value="1"/>
</dbReference>
<dbReference type="Pfam" id="PF00440">
    <property type="entry name" value="TetR_N"/>
    <property type="match status" value="1"/>
</dbReference>
<gene>
    <name evidence="4" type="ORF">H9630_06835</name>
</gene>
<name>A0ABR8WC09_9BACL</name>
<dbReference type="Proteomes" id="UP000658980">
    <property type="component" value="Unassembled WGS sequence"/>
</dbReference>
<dbReference type="PANTHER" id="PTHR43479:SF7">
    <property type="entry name" value="TETR-FAMILY TRANSCRIPTIONAL REGULATOR"/>
    <property type="match status" value="1"/>
</dbReference>
<feature type="DNA-binding region" description="H-T-H motif" evidence="2">
    <location>
        <begin position="34"/>
        <end position="53"/>
    </location>
</feature>
<evidence type="ECO:0000256" key="1">
    <source>
        <dbReference type="ARBA" id="ARBA00023125"/>
    </source>
</evidence>
<dbReference type="EMBL" id="JACSPU010000002">
    <property type="protein sequence ID" value="MBD8014532.1"/>
    <property type="molecule type" value="Genomic_DNA"/>
</dbReference>
<proteinExistence type="predicted"/>
<dbReference type="InterPro" id="IPR050624">
    <property type="entry name" value="HTH-type_Tx_Regulator"/>
</dbReference>
<dbReference type="PROSITE" id="PS50977">
    <property type="entry name" value="HTH_TETR_2"/>
    <property type="match status" value="1"/>
</dbReference>
<sequence>MTQTKTDPRVIRTRKLIMDSFITLSEGKEFKDITVKDITAEAMINRATFYHHFEDIYDLLEKALSEVLLVNLDSDTYRNDELNEETFVKIFEAVTNFQTSLSNRCHRGYEDTIARIIREQLEVLFHKLLVKQKGIGQEGALKTTAVMLSWGIYGASVEWKRNSQASPEEFIKAAVPYIEHGIHFNK</sequence>
<evidence type="ECO:0000313" key="5">
    <source>
        <dbReference type="Proteomes" id="UP000658980"/>
    </source>
</evidence>